<proteinExistence type="predicted"/>
<evidence type="ECO:0008006" key="4">
    <source>
        <dbReference type="Google" id="ProtNLM"/>
    </source>
</evidence>
<evidence type="ECO:0000256" key="1">
    <source>
        <dbReference type="SAM" id="Phobius"/>
    </source>
</evidence>
<dbReference type="EMBL" id="NRRL01000017">
    <property type="protein sequence ID" value="MBK1668126.1"/>
    <property type="molecule type" value="Genomic_DNA"/>
</dbReference>
<keyword evidence="1" id="KW-0812">Transmembrane</keyword>
<feature type="transmembrane region" description="Helical" evidence="1">
    <location>
        <begin position="60"/>
        <end position="77"/>
    </location>
</feature>
<protein>
    <recommendedName>
        <fullName evidence="4">Polysaccharide biosynthesis protein C-terminal domain-containing protein</fullName>
    </recommendedName>
</protein>
<accession>A0ABS1DDT6</accession>
<gene>
    <name evidence="2" type="ORF">CKO28_08765</name>
</gene>
<feature type="transmembrane region" description="Helical" evidence="1">
    <location>
        <begin position="26"/>
        <end position="48"/>
    </location>
</feature>
<keyword evidence="3" id="KW-1185">Reference proteome</keyword>
<keyword evidence="1" id="KW-0472">Membrane</keyword>
<sequence length="78" mass="8224">MILGGILINGMTTAFNLVLVTRDLPITGLIVGYAISVPYNLLAMIGVWRASEVHEGDPGVATGMRWLAVIIAAVLCVT</sequence>
<organism evidence="2 3">
    <name type="scientific">Rhodovibrio sodomensis</name>
    <dbReference type="NCBI Taxonomy" id="1088"/>
    <lineage>
        <taxon>Bacteria</taxon>
        <taxon>Pseudomonadati</taxon>
        <taxon>Pseudomonadota</taxon>
        <taxon>Alphaproteobacteria</taxon>
        <taxon>Rhodospirillales</taxon>
        <taxon>Rhodovibrionaceae</taxon>
        <taxon>Rhodovibrio</taxon>
    </lineage>
</organism>
<evidence type="ECO:0000313" key="2">
    <source>
        <dbReference type="EMBL" id="MBK1668126.1"/>
    </source>
</evidence>
<evidence type="ECO:0000313" key="3">
    <source>
        <dbReference type="Proteomes" id="UP001296873"/>
    </source>
</evidence>
<keyword evidence="1" id="KW-1133">Transmembrane helix</keyword>
<dbReference type="Proteomes" id="UP001296873">
    <property type="component" value="Unassembled WGS sequence"/>
</dbReference>
<comment type="caution">
    <text evidence="2">The sequence shown here is derived from an EMBL/GenBank/DDBJ whole genome shotgun (WGS) entry which is preliminary data.</text>
</comment>
<name>A0ABS1DDT6_9PROT</name>
<reference evidence="2 3" key="1">
    <citation type="journal article" date="2020" name="Microorganisms">
        <title>Osmotic Adaptation and Compatible Solute Biosynthesis of Phototrophic Bacteria as Revealed from Genome Analyses.</title>
        <authorList>
            <person name="Imhoff J.F."/>
            <person name="Rahn T."/>
            <person name="Kunzel S."/>
            <person name="Keller A."/>
            <person name="Neulinger S.C."/>
        </authorList>
    </citation>
    <scope>NUCLEOTIDE SEQUENCE [LARGE SCALE GENOMIC DNA]</scope>
    <source>
        <strain evidence="2 3">DSM 9895</strain>
    </source>
</reference>